<dbReference type="EMBL" id="BLXT01001549">
    <property type="protein sequence ID" value="GFN86581.1"/>
    <property type="molecule type" value="Genomic_DNA"/>
</dbReference>
<keyword evidence="3" id="KW-1185">Reference proteome</keyword>
<sequence length="453" mass="49388">MLLFHLLCLGLLSAAGALVAPPQFATRPICPDTNRTCVAGEAVCTGGRCNCLNDFPHGKGNFRCYPEATLSCEIKNDPSLQTFSGEGEAFPFPCRYLASHVQTILLNKLGQPIGTCEARIYAFNSKSKGKIYVSGFDIGITYTFTGSPNSVPYSFRQFATTDNSLNYESSAGFIGQALPFKPDGTDSVDFHNYGTGVHQAVSYEIANNRYRFQVTSRACSDWPGNFSHISNQFVLTLKVTSLTHPLCSASQGNFSNIPIQLVLTGQAPACGIDIGFVPFDRALRLGQHQIPGLAIAISELNVPTFLSPNDVMCLPKVDNGGELFKDIKRPSLSIEESLVLRAFKSAQPQNQVHSDNGECTAISNTLNDCQQNRQNQGIRKCHWILRNAKFMKCYDNTPGAQRLLALYRSCVASWCNNRACTQAITNIQQSGCAFLADVPELSSFINGNRCPSG</sequence>
<dbReference type="Proteomes" id="UP000735302">
    <property type="component" value="Unassembled WGS sequence"/>
</dbReference>
<name>A0AAV3YUG0_9GAST</name>
<gene>
    <name evidence="2" type="ORF">PoB_001308700</name>
</gene>
<comment type="caution">
    <text evidence="2">The sequence shown here is derived from an EMBL/GenBank/DDBJ whole genome shotgun (WGS) entry which is preliminary data.</text>
</comment>
<evidence type="ECO:0000313" key="3">
    <source>
        <dbReference type="Proteomes" id="UP000735302"/>
    </source>
</evidence>
<evidence type="ECO:0008006" key="4">
    <source>
        <dbReference type="Google" id="ProtNLM"/>
    </source>
</evidence>
<organism evidence="2 3">
    <name type="scientific">Plakobranchus ocellatus</name>
    <dbReference type="NCBI Taxonomy" id="259542"/>
    <lineage>
        <taxon>Eukaryota</taxon>
        <taxon>Metazoa</taxon>
        <taxon>Spiralia</taxon>
        <taxon>Lophotrochozoa</taxon>
        <taxon>Mollusca</taxon>
        <taxon>Gastropoda</taxon>
        <taxon>Heterobranchia</taxon>
        <taxon>Euthyneura</taxon>
        <taxon>Panpulmonata</taxon>
        <taxon>Sacoglossa</taxon>
        <taxon>Placobranchoidea</taxon>
        <taxon>Plakobranchidae</taxon>
        <taxon>Plakobranchus</taxon>
    </lineage>
</organism>
<reference evidence="2 3" key="1">
    <citation type="journal article" date="2021" name="Elife">
        <title>Chloroplast acquisition without the gene transfer in kleptoplastic sea slugs, Plakobranchus ocellatus.</title>
        <authorList>
            <person name="Maeda T."/>
            <person name="Takahashi S."/>
            <person name="Yoshida T."/>
            <person name="Shimamura S."/>
            <person name="Takaki Y."/>
            <person name="Nagai Y."/>
            <person name="Toyoda A."/>
            <person name="Suzuki Y."/>
            <person name="Arimoto A."/>
            <person name="Ishii H."/>
            <person name="Satoh N."/>
            <person name="Nishiyama T."/>
            <person name="Hasebe M."/>
            <person name="Maruyama T."/>
            <person name="Minagawa J."/>
            <person name="Obokata J."/>
            <person name="Shigenobu S."/>
        </authorList>
    </citation>
    <scope>NUCLEOTIDE SEQUENCE [LARGE SCALE GENOMIC DNA]</scope>
</reference>
<dbReference type="AlphaFoldDB" id="A0AAV3YUG0"/>
<evidence type="ECO:0000256" key="1">
    <source>
        <dbReference type="SAM" id="SignalP"/>
    </source>
</evidence>
<proteinExistence type="predicted"/>
<protein>
    <recommendedName>
        <fullName evidence="4">EB domain-containing protein</fullName>
    </recommendedName>
</protein>
<feature type="signal peptide" evidence="1">
    <location>
        <begin position="1"/>
        <end position="17"/>
    </location>
</feature>
<feature type="chain" id="PRO_5043786123" description="EB domain-containing protein" evidence="1">
    <location>
        <begin position="18"/>
        <end position="453"/>
    </location>
</feature>
<keyword evidence="1" id="KW-0732">Signal</keyword>
<evidence type="ECO:0000313" key="2">
    <source>
        <dbReference type="EMBL" id="GFN86581.1"/>
    </source>
</evidence>
<accession>A0AAV3YUG0</accession>